<keyword evidence="10" id="KW-1185">Reference proteome</keyword>
<dbReference type="OrthoDB" id="3222at2759"/>
<dbReference type="Pfam" id="PF00230">
    <property type="entry name" value="MIP"/>
    <property type="match status" value="1"/>
</dbReference>
<protein>
    <recommendedName>
        <fullName evidence="11">Aquaporin</fullName>
    </recommendedName>
</protein>
<dbReference type="PANTHER" id="PTHR43829:SF24">
    <property type="entry name" value="MIP AQUAPORIN (EUROFUNG)"/>
    <property type="match status" value="1"/>
</dbReference>
<evidence type="ECO:0000256" key="6">
    <source>
        <dbReference type="ARBA" id="ARBA00023136"/>
    </source>
</evidence>
<feature type="region of interest" description="Disordered" evidence="7">
    <location>
        <begin position="115"/>
        <end position="244"/>
    </location>
</feature>
<feature type="transmembrane region" description="Helical" evidence="8">
    <location>
        <begin position="300"/>
        <end position="319"/>
    </location>
</feature>
<keyword evidence="4 8" id="KW-0812">Transmembrane</keyword>
<reference evidence="9 10" key="1">
    <citation type="submission" date="2018-06" db="EMBL/GenBank/DDBJ databases">
        <title>Complete Genomes of Monosporascus.</title>
        <authorList>
            <person name="Robinson A.J."/>
            <person name="Natvig D.O."/>
        </authorList>
    </citation>
    <scope>NUCLEOTIDE SEQUENCE [LARGE SCALE GENOMIC DNA]</scope>
    <source>
        <strain evidence="9 10">CBS 110550</strain>
    </source>
</reference>
<dbReference type="InterPro" id="IPR050363">
    <property type="entry name" value="MIP/Aquaporin"/>
</dbReference>
<feature type="transmembrane region" description="Helical" evidence="8">
    <location>
        <begin position="474"/>
        <end position="500"/>
    </location>
</feature>
<evidence type="ECO:0000256" key="1">
    <source>
        <dbReference type="ARBA" id="ARBA00004141"/>
    </source>
</evidence>
<dbReference type="AlphaFoldDB" id="A0A4Q4T337"/>
<evidence type="ECO:0000256" key="5">
    <source>
        <dbReference type="ARBA" id="ARBA00022989"/>
    </source>
</evidence>
<dbReference type="GO" id="GO:0005886">
    <property type="term" value="C:plasma membrane"/>
    <property type="evidence" value="ECO:0007669"/>
    <property type="project" value="TreeGrafter"/>
</dbReference>
<evidence type="ECO:0000256" key="3">
    <source>
        <dbReference type="ARBA" id="ARBA00022448"/>
    </source>
</evidence>
<dbReference type="Proteomes" id="UP000293360">
    <property type="component" value="Unassembled WGS sequence"/>
</dbReference>
<evidence type="ECO:0000313" key="10">
    <source>
        <dbReference type="Proteomes" id="UP000293360"/>
    </source>
</evidence>
<comment type="caution">
    <text evidence="9">The sequence shown here is derived from an EMBL/GenBank/DDBJ whole genome shotgun (WGS) entry which is preliminary data.</text>
</comment>
<accession>A0A4Q4T337</accession>
<gene>
    <name evidence="9" type="ORF">DL764_007415</name>
</gene>
<dbReference type="EMBL" id="QJNU01000506">
    <property type="protein sequence ID" value="RYO96729.1"/>
    <property type="molecule type" value="Genomic_DNA"/>
</dbReference>
<comment type="subcellular location">
    <subcellularLocation>
        <location evidence="1">Membrane</location>
        <topology evidence="1">Multi-pass membrane protein</topology>
    </subcellularLocation>
</comment>
<feature type="transmembrane region" description="Helical" evidence="8">
    <location>
        <begin position="340"/>
        <end position="362"/>
    </location>
</feature>
<evidence type="ECO:0008006" key="11">
    <source>
        <dbReference type="Google" id="ProtNLM"/>
    </source>
</evidence>
<keyword evidence="3" id="KW-0813">Transport</keyword>
<dbReference type="PROSITE" id="PS00221">
    <property type="entry name" value="MIP"/>
    <property type="match status" value="1"/>
</dbReference>
<dbReference type="InterPro" id="IPR022357">
    <property type="entry name" value="MIP_CS"/>
</dbReference>
<name>A0A4Q4T337_9PEZI</name>
<dbReference type="Gene3D" id="1.20.1080.10">
    <property type="entry name" value="Glycerol uptake facilitator protein"/>
    <property type="match status" value="1"/>
</dbReference>
<evidence type="ECO:0000256" key="7">
    <source>
        <dbReference type="SAM" id="MobiDB-lite"/>
    </source>
</evidence>
<feature type="compositionally biased region" description="Acidic residues" evidence="7">
    <location>
        <begin position="197"/>
        <end position="213"/>
    </location>
</feature>
<dbReference type="InterPro" id="IPR000425">
    <property type="entry name" value="MIP"/>
</dbReference>
<keyword evidence="6 8" id="KW-0472">Membrane</keyword>
<proteinExistence type="inferred from homology"/>
<dbReference type="STRING" id="155417.A0A4Q4T337"/>
<evidence type="ECO:0000313" key="9">
    <source>
        <dbReference type="EMBL" id="RYO96729.1"/>
    </source>
</evidence>
<organism evidence="9 10">
    <name type="scientific">Monosporascus ibericus</name>
    <dbReference type="NCBI Taxonomy" id="155417"/>
    <lineage>
        <taxon>Eukaryota</taxon>
        <taxon>Fungi</taxon>
        <taxon>Dikarya</taxon>
        <taxon>Ascomycota</taxon>
        <taxon>Pezizomycotina</taxon>
        <taxon>Sordariomycetes</taxon>
        <taxon>Xylariomycetidae</taxon>
        <taxon>Xylariales</taxon>
        <taxon>Xylariales incertae sedis</taxon>
        <taxon>Monosporascus</taxon>
    </lineage>
</organism>
<dbReference type="SUPFAM" id="SSF81338">
    <property type="entry name" value="Aquaporin-like"/>
    <property type="match status" value="1"/>
</dbReference>
<evidence type="ECO:0000256" key="2">
    <source>
        <dbReference type="ARBA" id="ARBA00006175"/>
    </source>
</evidence>
<dbReference type="GO" id="GO:0015254">
    <property type="term" value="F:glycerol channel activity"/>
    <property type="evidence" value="ECO:0007669"/>
    <property type="project" value="TreeGrafter"/>
</dbReference>
<feature type="transmembrane region" description="Helical" evidence="8">
    <location>
        <begin position="423"/>
        <end position="443"/>
    </location>
</feature>
<evidence type="ECO:0000256" key="8">
    <source>
        <dbReference type="SAM" id="Phobius"/>
    </source>
</evidence>
<sequence length="528" mass="58200">MSHPQHDSDSGDVVDMPLSSPDGVSNCAPKASESRYSSQDMLREKQERPERPQCQRKGPSERTDRQMGKPKPKPRSLPSKPPMPVVLEGWVDDDYYAENPWYGQAKTKPIFSLGRPLPRISRRAKKPQKAEAEIPEDLAEAGQGGLEPVESRNIRKQRTKSSTKSGKCRMTNAGAAHNQKRNDGGQPIFDYVPYDNSDGDGEGYEDVSEDEADDDRHNKPKFGIDSEPLGKREDDKAEEGKQNPDELRNWWARIRAKHPEPLAEFLATGVAVFLGLSATLSVNLTAQQRTQYGSYETTCWAWGFAWMLGIYLGGGVSGAHMNPAVSISLSIFRGFPWKSCLVYVVVQFTASIVAGALAWGIYKDTIQYMDPTMENTSKSFFSAPQPEVSLGTALLNQLVGGAIMVIAVFALGDDQNNPPGAGMHAFVIGLLVCMLRFSVGYTVGSALNPASDFGPRVVAYAVGYRQPNVFQDMWWLYGPWLATLAGSIIGCAIYDSFVFIGTESPINYRVPEKFRKRTSKFLCGLGSK</sequence>
<keyword evidence="5 8" id="KW-1133">Transmembrane helix</keyword>
<feature type="region of interest" description="Disordered" evidence="7">
    <location>
        <begin position="1"/>
        <end position="86"/>
    </location>
</feature>
<dbReference type="PANTHER" id="PTHR43829">
    <property type="entry name" value="AQUAPORIN OR AQUAGLYCEROPORIN RELATED"/>
    <property type="match status" value="1"/>
</dbReference>
<comment type="similarity">
    <text evidence="2">Belongs to the MIP/aquaporin (TC 1.A.8) family.</text>
</comment>
<dbReference type="InterPro" id="IPR023271">
    <property type="entry name" value="Aquaporin-like"/>
</dbReference>
<dbReference type="CDD" id="cd00333">
    <property type="entry name" value="MIP"/>
    <property type="match status" value="1"/>
</dbReference>
<evidence type="ECO:0000256" key="4">
    <source>
        <dbReference type="ARBA" id="ARBA00022692"/>
    </source>
</evidence>
<dbReference type="GO" id="GO:0015250">
    <property type="term" value="F:water channel activity"/>
    <property type="evidence" value="ECO:0007669"/>
    <property type="project" value="TreeGrafter"/>
</dbReference>
<feature type="transmembrane region" description="Helical" evidence="8">
    <location>
        <begin position="262"/>
        <end position="280"/>
    </location>
</feature>
<dbReference type="PRINTS" id="PR00783">
    <property type="entry name" value="MINTRINSICP"/>
</dbReference>
<feature type="compositionally biased region" description="Basic and acidic residues" evidence="7">
    <location>
        <begin position="214"/>
        <end position="244"/>
    </location>
</feature>
<dbReference type="NCBIfam" id="TIGR00861">
    <property type="entry name" value="MIP"/>
    <property type="match status" value="1"/>
</dbReference>
<feature type="transmembrane region" description="Helical" evidence="8">
    <location>
        <begin position="388"/>
        <end position="411"/>
    </location>
</feature>
<feature type="compositionally biased region" description="Basic and acidic residues" evidence="7">
    <location>
        <begin position="41"/>
        <end position="67"/>
    </location>
</feature>